<protein>
    <submittedName>
        <fullName evidence="2">Ribosomal-protein-alanine N-acetyltransferase</fullName>
        <ecNumber evidence="2">2.3.1.267</ecNumber>
    </submittedName>
</protein>
<dbReference type="EC" id="2.3.1.267" evidence="2"/>
<organism evidence="2 3">
    <name type="scientific">Pedobacter cryoconitis</name>
    <dbReference type="NCBI Taxonomy" id="188932"/>
    <lineage>
        <taxon>Bacteria</taxon>
        <taxon>Pseudomonadati</taxon>
        <taxon>Bacteroidota</taxon>
        <taxon>Sphingobacteriia</taxon>
        <taxon>Sphingobacteriales</taxon>
        <taxon>Sphingobacteriaceae</taxon>
        <taxon>Pedobacter</taxon>
    </lineage>
</organism>
<feature type="domain" description="N-acetyltransferase" evidence="1">
    <location>
        <begin position="1"/>
        <end position="138"/>
    </location>
</feature>
<dbReference type="InterPro" id="IPR016181">
    <property type="entry name" value="Acyl_CoA_acyltransferase"/>
</dbReference>
<accession>A0A7W8ZPP6</accession>
<dbReference type="InterPro" id="IPR000182">
    <property type="entry name" value="GNAT_dom"/>
</dbReference>
<comment type="caution">
    <text evidence="2">The sequence shown here is derived from an EMBL/GenBank/DDBJ whole genome shotgun (WGS) entry which is preliminary data.</text>
</comment>
<dbReference type="PROSITE" id="PS51186">
    <property type="entry name" value="GNAT"/>
    <property type="match status" value="1"/>
</dbReference>
<keyword evidence="2" id="KW-0012">Acyltransferase</keyword>
<sequence>MDINPGEHWPDEDMLETLPRIIDKLKLVDSPSGFESWIIIEKKTNLIIGDTGFKGLPDINGCADIGYGIIARARRQGYATEAVNALIDRAFQKPELNLITASCERTNTGSAKVLQGLGFSFKGTNEGMFQWELPRMAL</sequence>
<name>A0A7W8ZPP6_9SPHI</name>
<dbReference type="Proteomes" id="UP000537204">
    <property type="component" value="Unassembled WGS sequence"/>
</dbReference>
<dbReference type="EMBL" id="JACHCE010000006">
    <property type="protein sequence ID" value="MBB5637908.1"/>
    <property type="molecule type" value="Genomic_DNA"/>
</dbReference>
<dbReference type="SUPFAM" id="SSF55729">
    <property type="entry name" value="Acyl-CoA N-acyltransferases (Nat)"/>
    <property type="match status" value="1"/>
</dbReference>
<reference evidence="2 3" key="1">
    <citation type="submission" date="2020-08" db="EMBL/GenBank/DDBJ databases">
        <title>Genomic Encyclopedia of Type Strains, Phase IV (KMG-V): Genome sequencing to study the core and pangenomes of soil and plant-associated prokaryotes.</title>
        <authorList>
            <person name="Whitman W."/>
        </authorList>
    </citation>
    <scope>NUCLEOTIDE SEQUENCE [LARGE SCALE GENOMIC DNA]</scope>
    <source>
        <strain evidence="2 3">S3M1</strain>
    </source>
</reference>
<dbReference type="GO" id="GO:0008999">
    <property type="term" value="F:protein-N-terminal-alanine acetyltransferase activity"/>
    <property type="evidence" value="ECO:0007669"/>
    <property type="project" value="UniProtKB-EC"/>
</dbReference>
<dbReference type="InterPro" id="IPR051531">
    <property type="entry name" value="N-acetyltransferase"/>
</dbReference>
<evidence type="ECO:0000313" key="2">
    <source>
        <dbReference type="EMBL" id="MBB5637908.1"/>
    </source>
</evidence>
<dbReference type="PANTHER" id="PTHR43792">
    <property type="entry name" value="GNAT FAMILY, PUTATIVE (AFU_ORTHOLOGUE AFUA_3G00765)-RELATED-RELATED"/>
    <property type="match status" value="1"/>
</dbReference>
<evidence type="ECO:0000259" key="1">
    <source>
        <dbReference type="PROSITE" id="PS51186"/>
    </source>
</evidence>
<keyword evidence="2" id="KW-0808">Transferase</keyword>
<dbReference type="Gene3D" id="3.40.630.30">
    <property type="match status" value="1"/>
</dbReference>
<dbReference type="PANTHER" id="PTHR43792:SF13">
    <property type="entry name" value="ACETYLTRANSFERASE"/>
    <property type="match status" value="1"/>
</dbReference>
<gene>
    <name evidence="2" type="ORF">HDE68_003833</name>
</gene>
<proteinExistence type="predicted"/>
<dbReference type="AlphaFoldDB" id="A0A7W8ZPP6"/>
<dbReference type="Pfam" id="PF13302">
    <property type="entry name" value="Acetyltransf_3"/>
    <property type="match status" value="1"/>
</dbReference>
<evidence type="ECO:0000313" key="3">
    <source>
        <dbReference type="Proteomes" id="UP000537204"/>
    </source>
</evidence>